<dbReference type="InterPro" id="IPR057190">
    <property type="entry name" value="DUF7868"/>
</dbReference>
<comment type="caution">
    <text evidence="6">The sequence shown here is derived from an EMBL/GenBank/DDBJ whole genome shotgun (WGS) entry which is preliminary data.</text>
</comment>
<reference evidence="6 7" key="1">
    <citation type="submission" date="2020-08" db="EMBL/GenBank/DDBJ databases">
        <title>Genomic Encyclopedia of Type Strains, Phase IV (KMG-IV): sequencing the most valuable type-strain genomes for metagenomic binning, comparative biology and taxonomic classification.</title>
        <authorList>
            <person name="Goeker M."/>
        </authorList>
    </citation>
    <scope>NUCLEOTIDE SEQUENCE [LARGE SCALE GENOMIC DNA]</scope>
    <source>
        <strain evidence="6 7">DSM 29007</strain>
    </source>
</reference>
<dbReference type="Gene3D" id="1.10.1280.10">
    <property type="entry name" value="Di-copper center containing domain from catechol oxidase"/>
    <property type="match status" value="1"/>
</dbReference>
<feature type="domain" description="Tyrosinase copper-binding" evidence="5">
    <location>
        <begin position="217"/>
        <end position="228"/>
    </location>
</feature>
<accession>A0A841H042</accession>
<evidence type="ECO:0000313" key="7">
    <source>
        <dbReference type="Proteomes" id="UP000582837"/>
    </source>
</evidence>
<feature type="domain" description="Tyrosinase copper-binding" evidence="4">
    <location>
        <begin position="66"/>
        <end position="83"/>
    </location>
</feature>
<protein>
    <submittedName>
        <fullName evidence="6">Tyrosinase</fullName>
        <ecNumber evidence="6">1.14.18.1</ecNumber>
    </submittedName>
</protein>
<keyword evidence="1" id="KW-0479">Metal-binding</keyword>
<evidence type="ECO:0000259" key="4">
    <source>
        <dbReference type="PROSITE" id="PS00497"/>
    </source>
</evidence>
<gene>
    <name evidence="6" type="ORF">HNQ61_003014</name>
</gene>
<keyword evidence="2" id="KW-0186">Copper</keyword>
<dbReference type="GO" id="GO:0046872">
    <property type="term" value="F:metal ion binding"/>
    <property type="evidence" value="ECO:0007669"/>
    <property type="project" value="UniProtKB-KW"/>
</dbReference>
<proteinExistence type="predicted"/>
<dbReference type="PANTHER" id="PTHR11474">
    <property type="entry name" value="TYROSINASE FAMILY MEMBER"/>
    <property type="match status" value="1"/>
</dbReference>
<evidence type="ECO:0000256" key="2">
    <source>
        <dbReference type="ARBA" id="ARBA00023008"/>
    </source>
</evidence>
<dbReference type="Pfam" id="PF25271">
    <property type="entry name" value="DUF7868"/>
    <property type="match status" value="1"/>
</dbReference>
<feature type="region of interest" description="Disordered" evidence="3">
    <location>
        <begin position="117"/>
        <end position="139"/>
    </location>
</feature>
<dbReference type="SUPFAM" id="SSF48056">
    <property type="entry name" value="Di-copper centre-containing domain"/>
    <property type="match status" value="1"/>
</dbReference>
<dbReference type="PROSITE" id="PS00498">
    <property type="entry name" value="TYROSINASE_2"/>
    <property type="match status" value="1"/>
</dbReference>
<dbReference type="Proteomes" id="UP000582837">
    <property type="component" value="Unassembled WGS sequence"/>
</dbReference>
<dbReference type="EMBL" id="JACHIA010000008">
    <property type="protein sequence ID" value="MBB6071390.1"/>
    <property type="molecule type" value="Genomic_DNA"/>
</dbReference>
<evidence type="ECO:0000256" key="1">
    <source>
        <dbReference type="ARBA" id="ARBA00022723"/>
    </source>
</evidence>
<dbReference type="InterPro" id="IPR002227">
    <property type="entry name" value="Tyrosinase_Cu-bd"/>
</dbReference>
<dbReference type="PRINTS" id="PR00092">
    <property type="entry name" value="TYROSINASE"/>
</dbReference>
<name>A0A841H042_9BACT</name>
<dbReference type="AlphaFoldDB" id="A0A841H042"/>
<organism evidence="6 7">
    <name type="scientific">Longimicrobium terrae</name>
    <dbReference type="NCBI Taxonomy" id="1639882"/>
    <lineage>
        <taxon>Bacteria</taxon>
        <taxon>Pseudomonadati</taxon>
        <taxon>Gemmatimonadota</taxon>
        <taxon>Longimicrobiia</taxon>
        <taxon>Longimicrobiales</taxon>
        <taxon>Longimicrobiaceae</taxon>
        <taxon>Longimicrobium</taxon>
    </lineage>
</organism>
<dbReference type="EC" id="1.14.18.1" evidence="6"/>
<dbReference type="PANTHER" id="PTHR11474:SF76">
    <property type="entry name" value="SHKT DOMAIN-CONTAINING PROTEIN"/>
    <property type="match status" value="1"/>
</dbReference>
<evidence type="ECO:0000259" key="5">
    <source>
        <dbReference type="PROSITE" id="PS00498"/>
    </source>
</evidence>
<dbReference type="InterPro" id="IPR050316">
    <property type="entry name" value="Tyrosinase/Hemocyanin"/>
</dbReference>
<dbReference type="RefSeq" id="WP_170036763.1">
    <property type="nucleotide sequence ID" value="NZ_JABDTL010000002.1"/>
</dbReference>
<dbReference type="Pfam" id="PF00264">
    <property type="entry name" value="Tyrosinase"/>
    <property type="match status" value="1"/>
</dbReference>
<sequence>MYERRDVWTLSDEHPWHPTLEWYARAVDELRARPASDPASWEYLAAIHGRRPGAWPPGATWNQCQHGNWFFLPWHRVYLHYFETVVRQAVRTLGGPADWTLPYWDYSDARQPNARRLPPAFREPHLPGGTPNPLFTTERDPRMNAGEELGRGAVDVAPALRPRGFELGAGRPGFGGARPPAEHGEGSLENVPHGAVHMGVAGPRDGWMGRFATAGLDPVFWLHHANIDRLWEVWRGMEGHDDPADAAWLNARFTIGHGSHAVSLATRDVLDVSRPPLGYRYSSLAPPEGVLDVRLDARPLPKRRTRTEWKRVMPAEMVGASDAAVPLGASLSEVQFAIEAPRKGGFKVARVDDAGEPEVFLKVENVRGLELAAGGYVLYLALPAASSPDDHPERRAGEISLFGVREASAADGEHGGSGLTFTLDVTEVARVLREAGDWSPDRLRVTFVPVQRGVEDEVVDGDVRVGRVSVFQA</sequence>
<evidence type="ECO:0000256" key="3">
    <source>
        <dbReference type="SAM" id="MobiDB-lite"/>
    </source>
</evidence>
<dbReference type="PROSITE" id="PS00497">
    <property type="entry name" value="TYROSINASE_1"/>
    <property type="match status" value="1"/>
</dbReference>
<keyword evidence="6" id="KW-0560">Oxidoreductase</keyword>
<keyword evidence="7" id="KW-1185">Reference proteome</keyword>
<dbReference type="InterPro" id="IPR008922">
    <property type="entry name" value="Di-copper_centre_dom_sf"/>
</dbReference>
<dbReference type="GO" id="GO:0004503">
    <property type="term" value="F:tyrosinase activity"/>
    <property type="evidence" value="ECO:0007669"/>
    <property type="project" value="UniProtKB-EC"/>
</dbReference>
<evidence type="ECO:0000313" key="6">
    <source>
        <dbReference type="EMBL" id="MBB6071390.1"/>
    </source>
</evidence>